<proteinExistence type="predicted"/>
<evidence type="ECO:0000256" key="1">
    <source>
        <dbReference type="SAM" id="SignalP"/>
    </source>
</evidence>
<evidence type="ECO:0000313" key="3">
    <source>
        <dbReference type="Proteomes" id="UP000469558"/>
    </source>
</evidence>
<protein>
    <recommendedName>
        <fullName evidence="4">Cyanovirin-N domain-containing protein</fullName>
    </recommendedName>
</protein>
<dbReference type="EMBL" id="QGMK01003095">
    <property type="protein sequence ID" value="TVY54288.1"/>
    <property type="molecule type" value="Genomic_DNA"/>
</dbReference>
<accession>A0A8T9BQL8</accession>
<dbReference type="AlphaFoldDB" id="A0A8T9BQL8"/>
<keyword evidence="3" id="KW-1185">Reference proteome</keyword>
<feature type="chain" id="PRO_5035823482" description="Cyanovirin-N domain-containing protein" evidence="1">
    <location>
        <begin position="23"/>
        <end position="175"/>
    </location>
</feature>
<evidence type="ECO:0008006" key="4">
    <source>
        <dbReference type="Google" id="ProtNLM"/>
    </source>
</evidence>
<reference evidence="2 3" key="1">
    <citation type="submission" date="2018-05" db="EMBL/GenBank/DDBJ databases">
        <title>Genome sequencing and assembly of the regulated plant pathogen Lachnellula willkommii and related sister species for the development of diagnostic species identification markers.</title>
        <authorList>
            <person name="Giroux E."/>
            <person name="Bilodeau G."/>
        </authorList>
    </citation>
    <scope>NUCLEOTIDE SEQUENCE [LARGE SCALE GENOMIC DNA]</scope>
    <source>
        <strain evidence="2 3">CBS 268.59</strain>
    </source>
</reference>
<keyword evidence="1" id="KW-0732">Signal</keyword>
<evidence type="ECO:0000313" key="2">
    <source>
        <dbReference type="EMBL" id="TVY54288.1"/>
    </source>
</evidence>
<gene>
    <name evidence="2" type="ORF">LSUE1_G009924</name>
</gene>
<feature type="signal peptide" evidence="1">
    <location>
        <begin position="1"/>
        <end position="22"/>
    </location>
</feature>
<sequence>MHSATLLNFSLAFLSYAGLASAYAISLTARSLSNESDTASVIVRRDNPFQMDGFRGTKPIGDVVEKDFAEVGDKLSLVLDCGTVEGIVRMLNTMTCNMKTPATMPAGTFTGTTPHGDFDFVVPGSCPGISFGLINHCTGCGDIGEVTTKLDCHGKSAGGKNNVVLCVSGAKLVEC</sequence>
<name>A0A8T9BQL8_9HELO</name>
<organism evidence="2 3">
    <name type="scientific">Lachnellula suecica</name>
    <dbReference type="NCBI Taxonomy" id="602035"/>
    <lineage>
        <taxon>Eukaryota</taxon>
        <taxon>Fungi</taxon>
        <taxon>Dikarya</taxon>
        <taxon>Ascomycota</taxon>
        <taxon>Pezizomycotina</taxon>
        <taxon>Leotiomycetes</taxon>
        <taxon>Helotiales</taxon>
        <taxon>Lachnaceae</taxon>
        <taxon>Lachnellula</taxon>
    </lineage>
</organism>
<comment type="caution">
    <text evidence="2">The sequence shown here is derived from an EMBL/GenBank/DDBJ whole genome shotgun (WGS) entry which is preliminary data.</text>
</comment>
<dbReference type="Proteomes" id="UP000469558">
    <property type="component" value="Unassembled WGS sequence"/>
</dbReference>
<dbReference type="OrthoDB" id="3562926at2759"/>